<dbReference type="Gene3D" id="3.30.1640.10">
    <property type="entry name" value="mini-chromosome maintenance (MCM) complex, chain A, domain 1"/>
    <property type="match status" value="1"/>
</dbReference>
<dbReference type="OrthoDB" id="10036721at2759"/>
<evidence type="ECO:0000256" key="9">
    <source>
        <dbReference type="ARBA" id="ARBA00023242"/>
    </source>
</evidence>
<dbReference type="InterPro" id="IPR018525">
    <property type="entry name" value="MCM_CS"/>
</dbReference>
<dbReference type="Pfam" id="PF00493">
    <property type="entry name" value="MCM"/>
    <property type="match status" value="1"/>
</dbReference>
<keyword evidence="8 11" id="KW-0238">DNA-binding</keyword>
<evidence type="ECO:0000256" key="5">
    <source>
        <dbReference type="ARBA" id="ARBA00022801"/>
    </source>
</evidence>
<dbReference type="PANTHER" id="PTHR11630">
    <property type="entry name" value="DNA REPLICATION LICENSING FACTOR MCM FAMILY MEMBER"/>
    <property type="match status" value="1"/>
</dbReference>
<dbReference type="Gene3D" id="2.40.50.140">
    <property type="entry name" value="Nucleic acid-binding proteins"/>
    <property type="match status" value="1"/>
</dbReference>
<dbReference type="PRINTS" id="PR01657">
    <property type="entry name" value="MCMFAMILY"/>
</dbReference>
<dbReference type="SMART" id="SM00350">
    <property type="entry name" value="MCM"/>
    <property type="match status" value="1"/>
</dbReference>
<dbReference type="InterPro" id="IPR012340">
    <property type="entry name" value="NA-bd_OB-fold"/>
</dbReference>
<evidence type="ECO:0000259" key="13">
    <source>
        <dbReference type="PROSITE" id="PS50051"/>
    </source>
</evidence>
<dbReference type="SUPFAM" id="SSF52540">
    <property type="entry name" value="P-loop containing nucleoside triphosphate hydrolases"/>
    <property type="match status" value="1"/>
</dbReference>
<accession>A0A507FMQ8</accession>
<dbReference type="EC" id="3.6.4.12" evidence="12"/>
<evidence type="ECO:0000256" key="8">
    <source>
        <dbReference type="ARBA" id="ARBA00023125"/>
    </source>
</evidence>
<keyword evidence="7 11" id="KW-0067">ATP-binding</keyword>
<dbReference type="GO" id="GO:0042555">
    <property type="term" value="C:MCM complex"/>
    <property type="evidence" value="ECO:0007669"/>
    <property type="project" value="UniProtKB-UniRule"/>
</dbReference>
<dbReference type="PANTHER" id="PTHR11630:SF42">
    <property type="entry name" value="DNA REPLICATION LICENSING FACTOR MCM5"/>
    <property type="match status" value="1"/>
</dbReference>
<feature type="domain" description="MCM C-terminal AAA(+) ATPase" evidence="13">
    <location>
        <begin position="317"/>
        <end position="520"/>
    </location>
</feature>
<comment type="function">
    <text evidence="12">Acts as component of the MCM2-7 complex (MCM complex) which is the replicative helicase essential for 'once per cell cycle' DNA replication initiation and elongation in eukaryotic cells. The active ATPase sites in the MCM2-7 ring are formed through the interaction surfaces of two neighboring subunits such that a critical structure of a conserved arginine finger motif is provided in trans relative to the ATP-binding site of the Walker A box of the adjacent subunit. The six ATPase active sites, however, are likely to contribute differentially to the complex helicase activity.</text>
</comment>
<dbReference type="Gene3D" id="2.20.28.10">
    <property type="match status" value="1"/>
</dbReference>
<dbReference type="EMBL" id="QEAP01000042">
    <property type="protein sequence ID" value="TPX76596.1"/>
    <property type="molecule type" value="Genomic_DNA"/>
</dbReference>
<name>A0A507FMQ8_9FUNG</name>
<sequence length="705" mass="77828">MDRGNVFAVPVLPGANRSGDGDTDQQVSRIAIVAQFAKFVNEFRLGNEFILRDQLKENTRIKHAFLEVDLAHVSAFDDDLANGLKEKPAQFMPLFEEAVKLVAKQNGHVNDDDESADFQVLLLSNAEPIPIRELDSTYVSKLVKIHGITIAASNPSAKGTHIQIMCRSCRHTKNMPLGSGMTGLQLPRKCDSEPVEGQTKECPLDPYLVIHDKSRFIDQQTLKLQEAADVVPVGELPRHILLSCDRALTNKVIPGVRIAVTGIYSIFQHKSANADVAIRSSYLRVIGMQDDADAGRNRIFTPQEEQEYLAISRRPNLYKEFCESIAPQIFGSEDIKRAITCLLMGGSKKVLPDGMKLRGDVNVLLLGDPGTAKSQLLKFVAPTAVYTSGKGSSAAGLTASVVRDPGTREFYLEAGAMVLADGGVVCIDEFDKMREEDRVAIHEAMEQQTISIAKAGITTILNSRTSVLAAANPVFGRYDDMKSPGENIDFQSTILSRFDMIFIVKDEHDEQRDKTLAKHVVGIHQNEKITEVVGEISMATMRGYISYCKSLSPEGADLLSSHFVEVRSKLRGMESKSAIPITIRQLEAIIRISESLAKLTLSATATEDHVNEAIRLFNFSTMSAVQAGQVDGHSATDFSAEVAKIQAYIRRRLPYGGRTSTATLRDQLIEENFRPLAIDRAISVLLQKEVLRFEKRRLSVQRIAM</sequence>
<dbReference type="Gene3D" id="3.40.50.300">
    <property type="entry name" value="P-loop containing nucleotide triphosphate hydrolases"/>
    <property type="match status" value="1"/>
</dbReference>
<dbReference type="GO" id="GO:0006279">
    <property type="term" value="P:premeiotic DNA replication"/>
    <property type="evidence" value="ECO:0007669"/>
    <property type="project" value="UniProtKB-ARBA"/>
</dbReference>
<organism evidence="14 15">
    <name type="scientific">Chytriomyces confervae</name>
    <dbReference type="NCBI Taxonomy" id="246404"/>
    <lineage>
        <taxon>Eukaryota</taxon>
        <taxon>Fungi</taxon>
        <taxon>Fungi incertae sedis</taxon>
        <taxon>Chytridiomycota</taxon>
        <taxon>Chytridiomycota incertae sedis</taxon>
        <taxon>Chytridiomycetes</taxon>
        <taxon>Chytridiales</taxon>
        <taxon>Chytriomycetaceae</taxon>
        <taxon>Chytriomyces</taxon>
    </lineage>
</organism>
<reference evidence="14 15" key="1">
    <citation type="journal article" date="2019" name="Sci. Rep.">
        <title>Comparative genomics of chytrid fungi reveal insights into the obligate biotrophic and pathogenic lifestyle of Synchytrium endobioticum.</title>
        <authorList>
            <person name="van de Vossenberg B.T.L.H."/>
            <person name="Warris S."/>
            <person name="Nguyen H.D.T."/>
            <person name="van Gent-Pelzer M.P.E."/>
            <person name="Joly D.L."/>
            <person name="van de Geest H.C."/>
            <person name="Bonants P.J.M."/>
            <person name="Smith D.S."/>
            <person name="Levesque C.A."/>
            <person name="van der Lee T.A.J."/>
        </authorList>
    </citation>
    <scope>NUCLEOTIDE SEQUENCE [LARGE SCALE GENOMIC DNA]</scope>
    <source>
        <strain evidence="14 15">CBS 675.73</strain>
    </source>
</reference>
<dbReference type="Pfam" id="PF14551">
    <property type="entry name" value="MCM_N"/>
    <property type="match status" value="1"/>
</dbReference>
<proteinExistence type="inferred from homology"/>
<evidence type="ECO:0000256" key="6">
    <source>
        <dbReference type="ARBA" id="ARBA00022806"/>
    </source>
</evidence>
<dbReference type="Pfam" id="PF17207">
    <property type="entry name" value="MCM_OB"/>
    <property type="match status" value="1"/>
</dbReference>
<keyword evidence="9 12" id="KW-0539">Nucleus</keyword>
<comment type="caution">
    <text evidence="14">The sequence shown here is derived from an EMBL/GenBank/DDBJ whole genome shotgun (WGS) entry which is preliminary data.</text>
</comment>
<evidence type="ECO:0000256" key="11">
    <source>
        <dbReference type="RuleBase" id="RU004070"/>
    </source>
</evidence>
<keyword evidence="10 12" id="KW-0131">Cell cycle</keyword>
<evidence type="ECO:0000313" key="14">
    <source>
        <dbReference type="EMBL" id="TPX76596.1"/>
    </source>
</evidence>
<dbReference type="GO" id="GO:0031261">
    <property type="term" value="C:DNA replication preinitiation complex"/>
    <property type="evidence" value="ECO:0007669"/>
    <property type="project" value="UniProtKB-ARBA"/>
</dbReference>
<evidence type="ECO:0000256" key="7">
    <source>
        <dbReference type="ARBA" id="ARBA00022840"/>
    </source>
</evidence>
<dbReference type="InterPro" id="IPR008048">
    <property type="entry name" value="MCM5"/>
</dbReference>
<dbReference type="SUPFAM" id="SSF50249">
    <property type="entry name" value="Nucleic acid-binding proteins"/>
    <property type="match status" value="1"/>
</dbReference>
<dbReference type="GO" id="GO:0017116">
    <property type="term" value="F:single-stranded DNA helicase activity"/>
    <property type="evidence" value="ECO:0007669"/>
    <property type="project" value="TreeGrafter"/>
</dbReference>
<dbReference type="InterPro" id="IPR031327">
    <property type="entry name" value="MCM"/>
</dbReference>
<dbReference type="InterPro" id="IPR033762">
    <property type="entry name" value="MCM_OB"/>
</dbReference>
<dbReference type="AlphaFoldDB" id="A0A507FMQ8"/>
<dbReference type="PRINTS" id="PR01661">
    <property type="entry name" value="MCMPROTEIN5"/>
</dbReference>
<dbReference type="GO" id="GO:0005656">
    <property type="term" value="C:nuclear pre-replicative complex"/>
    <property type="evidence" value="ECO:0007669"/>
    <property type="project" value="UniProtKB-ARBA"/>
</dbReference>
<evidence type="ECO:0000256" key="4">
    <source>
        <dbReference type="ARBA" id="ARBA00022741"/>
    </source>
</evidence>
<dbReference type="CDD" id="cd17756">
    <property type="entry name" value="MCM5"/>
    <property type="match status" value="1"/>
</dbReference>
<evidence type="ECO:0000313" key="15">
    <source>
        <dbReference type="Proteomes" id="UP000320333"/>
    </source>
</evidence>
<dbReference type="InterPro" id="IPR041562">
    <property type="entry name" value="MCM_lid"/>
</dbReference>
<dbReference type="GO" id="GO:0003688">
    <property type="term" value="F:DNA replication origin binding"/>
    <property type="evidence" value="ECO:0007669"/>
    <property type="project" value="UniProtKB-UniRule"/>
</dbReference>
<dbReference type="PROSITE" id="PS50051">
    <property type="entry name" value="MCM_2"/>
    <property type="match status" value="1"/>
</dbReference>
<keyword evidence="3 12" id="KW-0235">DNA replication</keyword>
<dbReference type="InterPro" id="IPR001208">
    <property type="entry name" value="MCM_dom"/>
</dbReference>
<dbReference type="Pfam" id="PF21933">
    <property type="entry name" value="MCM5_C"/>
    <property type="match status" value="1"/>
</dbReference>
<dbReference type="GO" id="GO:0000727">
    <property type="term" value="P:double-strand break repair via break-induced replication"/>
    <property type="evidence" value="ECO:0007669"/>
    <property type="project" value="TreeGrafter"/>
</dbReference>
<dbReference type="InterPro" id="IPR054125">
    <property type="entry name" value="MCM5_C"/>
</dbReference>
<keyword evidence="4 11" id="KW-0547">Nucleotide-binding</keyword>
<protein>
    <recommendedName>
        <fullName evidence="12">DNA replication licensing factor MCM5</fullName>
        <ecNumber evidence="12">3.6.4.12</ecNumber>
    </recommendedName>
</protein>
<dbReference type="Pfam" id="PF17855">
    <property type="entry name" value="MCM_lid"/>
    <property type="match status" value="1"/>
</dbReference>
<dbReference type="GO" id="GO:0016887">
    <property type="term" value="F:ATP hydrolysis activity"/>
    <property type="evidence" value="ECO:0007669"/>
    <property type="project" value="RHEA"/>
</dbReference>
<dbReference type="GO" id="GO:0043138">
    <property type="term" value="F:3'-5' DNA helicase activity"/>
    <property type="evidence" value="ECO:0007669"/>
    <property type="project" value="TreeGrafter"/>
</dbReference>
<dbReference type="InterPro" id="IPR027417">
    <property type="entry name" value="P-loop_NTPase"/>
</dbReference>
<dbReference type="FunFam" id="3.40.50.300:FF:000826">
    <property type="entry name" value="Replicative DNA helicase Mcm"/>
    <property type="match status" value="1"/>
</dbReference>
<dbReference type="PROSITE" id="PS00847">
    <property type="entry name" value="MCM_1"/>
    <property type="match status" value="1"/>
</dbReference>
<dbReference type="InterPro" id="IPR027925">
    <property type="entry name" value="MCM_N"/>
</dbReference>
<dbReference type="STRING" id="246404.A0A507FMQ8"/>
<keyword evidence="15" id="KW-1185">Reference proteome</keyword>
<evidence type="ECO:0000256" key="1">
    <source>
        <dbReference type="ARBA" id="ARBA00004123"/>
    </source>
</evidence>
<evidence type="ECO:0000256" key="10">
    <source>
        <dbReference type="ARBA" id="ARBA00023306"/>
    </source>
</evidence>
<evidence type="ECO:0000256" key="3">
    <source>
        <dbReference type="ARBA" id="ARBA00022705"/>
    </source>
</evidence>
<dbReference type="GO" id="GO:0006270">
    <property type="term" value="P:DNA replication initiation"/>
    <property type="evidence" value="ECO:0007669"/>
    <property type="project" value="UniProtKB-UniRule"/>
</dbReference>
<keyword evidence="5 12" id="KW-0378">Hydrolase</keyword>
<keyword evidence="6 12" id="KW-0347">Helicase</keyword>
<comment type="similarity">
    <text evidence="2 11">Belongs to the MCM family.</text>
</comment>
<evidence type="ECO:0000256" key="2">
    <source>
        <dbReference type="ARBA" id="ARBA00008010"/>
    </source>
</evidence>
<dbReference type="GO" id="GO:0043596">
    <property type="term" value="C:nuclear replication fork"/>
    <property type="evidence" value="ECO:0007669"/>
    <property type="project" value="UniProtKB-ARBA"/>
</dbReference>
<dbReference type="FunFam" id="2.20.28.10:FF:000005">
    <property type="entry name" value="DNA helicase"/>
    <property type="match status" value="1"/>
</dbReference>
<evidence type="ECO:0000256" key="12">
    <source>
        <dbReference type="RuleBase" id="RU368063"/>
    </source>
</evidence>
<dbReference type="Proteomes" id="UP000320333">
    <property type="component" value="Unassembled WGS sequence"/>
</dbReference>
<gene>
    <name evidence="14" type="ORF">CcCBS67573_g02154</name>
</gene>
<comment type="catalytic activity">
    <reaction evidence="12">
        <text>ATP + H2O = ADP + phosphate + H(+)</text>
        <dbReference type="Rhea" id="RHEA:13065"/>
        <dbReference type="ChEBI" id="CHEBI:15377"/>
        <dbReference type="ChEBI" id="CHEBI:15378"/>
        <dbReference type="ChEBI" id="CHEBI:30616"/>
        <dbReference type="ChEBI" id="CHEBI:43474"/>
        <dbReference type="ChEBI" id="CHEBI:456216"/>
        <dbReference type="EC" id="3.6.4.12"/>
    </reaction>
</comment>
<comment type="subunit">
    <text evidence="12">Component of the MCM2-7 complex.</text>
</comment>
<dbReference type="GO" id="GO:0005524">
    <property type="term" value="F:ATP binding"/>
    <property type="evidence" value="ECO:0007669"/>
    <property type="project" value="UniProtKB-UniRule"/>
</dbReference>
<dbReference type="GO" id="GO:0003697">
    <property type="term" value="F:single-stranded DNA binding"/>
    <property type="evidence" value="ECO:0007669"/>
    <property type="project" value="TreeGrafter"/>
</dbReference>
<comment type="subcellular location">
    <subcellularLocation>
        <location evidence="1 12">Nucleus</location>
    </subcellularLocation>
</comment>